<organism evidence="10">
    <name type="scientific">Caenorhabditis remanei</name>
    <name type="common">Caenorhabditis vulgaris</name>
    <dbReference type="NCBI Taxonomy" id="31234"/>
    <lineage>
        <taxon>Eukaryota</taxon>
        <taxon>Metazoa</taxon>
        <taxon>Ecdysozoa</taxon>
        <taxon>Nematoda</taxon>
        <taxon>Chromadorea</taxon>
        <taxon>Rhabditida</taxon>
        <taxon>Rhabditina</taxon>
        <taxon>Rhabditomorpha</taxon>
        <taxon>Rhabditoidea</taxon>
        <taxon>Rhabditidae</taxon>
        <taxon>Peloderinae</taxon>
        <taxon>Caenorhabditis</taxon>
    </lineage>
</organism>
<keyword evidence="6" id="KW-0695">RNA-directed DNA polymerase</keyword>
<dbReference type="CDD" id="cd01644">
    <property type="entry name" value="RT_pepA17"/>
    <property type="match status" value="1"/>
</dbReference>
<dbReference type="Gene3D" id="3.30.420.10">
    <property type="entry name" value="Ribonuclease H-like superfamily/Ribonuclease H"/>
    <property type="match status" value="1"/>
</dbReference>
<dbReference type="SUPFAM" id="SSF56672">
    <property type="entry name" value="DNA/RNA polymerases"/>
    <property type="match status" value="1"/>
</dbReference>
<dbReference type="InterPro" id="IPR005312">
    <property type="entry name" value="DUF1759"/>
</dbReference>
<dbReference type="Pfam" id="PF00078">
    <property type="entry name" value="RVT_1"/>
    <property type="match status" value="1"/>
</dbReference>
<keyword evidence="3" id="KW-0540">Nuclease</keyword>
<feature type="compositionally biased region" description="Low complexity" evidence="7">
    <location>
        <begin position="198"/>
        <end position="207"/>
    </location>
</feature>
<evidence type="ECO:0000256" key="4">
    <source>
        <dbReference type="ARBA" id="ARBA00022759"/>
    </source>
</evidence>
<dbReference type="Pfam" id="PF05380">
    <property type="entry name" value="Peptidase_A17"/>
    <property type="match status" value="1"/>
</dbReference>
<dbReference type="InterPro" id="IPR021109">
    <property type="entry name" value="Peptidase_aspartic_dom_sf"/>
</dbReference>
<evidence type="ECO:0000256" key="5">
    <source>
        <dbReference type="ARBA" id="ARBA00022801"/>
    </source>
</evidence>
<evidence type="ECO:0000313" key="10">
    <source>
        <dbReference type="Proteomes" id="UP000008281"/>
    </source>
</evidence>
<feature type="region of interest" description="Disordered" evidence="7">
    <location>
        <begin position="296"/>
        <end position="343"/>
    </location>
</feature>
<proteinExistence type="predicted"/>
<evidence type="ECO:0000256" key="6">
    <source>
        <dbReference type="ARBA" id="ARBA00022918"/>
    </source>
</evidence>
<keyword evidence="2" id="KW-0548">Nucleotidyltransferase</keyword>
<dbReference type="Proteomes" id="UP000008281">
    <property type="component" value="Unassembled WGS sequence"/>
</dbReference>
<evidence type="ECO:0000259" key="8">
    <source>
        <dbReference type="PROSITE" id="PS50994"/>
    </source>
</evidence>
<dbReference type="GO" id="GO:0003964">
    <property type="term" value="F:RNA-directed DNA polymerase activity"/>
    <property type="evidence" value="ECO:0007669"/>
    <property type="project" value="UniProtKB-KW"/>
</dbReference>
<dbReference type="Gene3D" id="2.40.70.10">
    <property type="entry name" value="Acid Proteases"/>
    <property type="match status" value="1"/>
</dbReference>
<gene>
    <name evidence="9" type="ORF">CRE_13747</name>
</gene>
<evidence type="ECO:0000256" key="7">
    <source>
        <dbReference type="SAM" id="MobiDB-lite"/>
    </source>
</evidence>
<dbReference type="InterPro" id="IPR008042">
    <property type="entry name" value="Retrotrans_Pao"/>
</dbReference>
<feature type="compositionally biased region" description="Polar residues" evidence="7">
    <location>
        <begin position="304"/>
        <end position="343"/>
    </location>
</feature>
<feature type="region of interest" description="Disordered" evidence="7">
    <location>
        <begin position="152"/>
        <end position="221"/>
    </location>
</feature>
<dbReference type="InterPro" id="IPR040676">
    <property type="entry name" value="DUF5641"/>
</dbReference>
<keyword evidence="5" id="KW-0378">Hydrolase</keyword>
<feature type="compositionally biased region" description="Basic residues" evidence="7">
    <location>
        <begin position="451"/>
        <end position="470"/>
    </location>
</feature>
<dbReference type="GO" id="GO:0042575">
    <property type="term" value="C:DNA polymerase complex"/>
    <property type="evidence" value="ECO:0007669"/>
    <property type="project" value="UniProtKB-ARBA"/>
</dbReference>
<dbReference type="PANTHER" id="PTHR47331:SF1">
    <property type="entry name" value="GAG-LIKE PROTEIN"/>
    <property type="match status" value="1"/>
</dbReference>
<evidence type="ECO:0000256" key="1">
    <source>
        <dbReference type="ARBA" id="ARBA00022679"/>
    </source>
</evidence>
<feature type="region of interest" description="Disordered" evidence="7">
    <location>
        <begin position="1"/>
        <end position="22"/>
    </location>
</feature>
<feature type="region of interest" description="Disordered" evidence="7">
    <location>
        <begin position="2345"/>
        <end position="2373"/>
    </location>
</feature>
<dbReference type="Pfam" id="PF03564">
    <property type="entry name" value="DUF1759"/>
    <property type="match status" value="1"/>
</dbReference>
<dbReference type="SUPFAM" id="SSF53098">
    <property type="entry name" value="Ribonuclease H-like"/>
    <property type="match status" value="1"/>
</dbReference>
<dbReference type="eggNOG" id="KOG0017">
    <property type="taxonomic scope" value="Eukaryota"/>
</dbReference>
<dbReference type="GO" id="GO:0004519">
    <property type="term" value="F:endonuclease activity"/>
    <property type="evidence" value="ECO:0007669"/>
    <property type="project" value="UniProtKB-KW"/>
</dbReference>
<dbReference type="GO" id="GO:0003676">
    <property type="term" value="F:nucleic acid binding"/>
    <property type="evidence" value="ECO:0007669"/>
    <property type="project" value="InterPro"/>
</dbReference>
<dbReference type="GO" id="GO:0006508">
    <property type="term" value="P:proteolysis"/>
    <property type="evidence" value="ECO:0007669"/>
    <property type="project" value="InterPro"/>
</dbReference>
<dbReference type="InterPro" id="IPR001969">
    <property type="entry name" value="Aspartic_peptidase_AS"/>
</dbReference>
<dbReference type="OrthoDB" id="5872779at2759"/>
<feature type="compositionally biased region" description="Low complexity" evidence="7">
    <location>
        <begin position="152"/>
        <end position="164"/>
    </location>
</feature>
<feature type="region of interest" description="Disordered" evidence="7">
    <location>
        <begin position="682"/>
        <end position="704"/>
    </location>
</feature>
<feature type="domain" description="Integrase catalytic" evidence="8">
    <location>
        <begin position="1963"/>
        <end position="2152"/>
    </location>
</feature>
<dbReference type="Pfam" id="PF18701">
    <property type="entry name" value="DUF5641"/>
    <property type="match status" value="1"/>
</dbReference>
<keyword evidence="10" id="KW-1185">Reference proteome</keyword>
<dbReference type="InterPro" id="IPR043128">
    <property type="entry name" value="Rev_trsase/Diguanyl_cyclase"/>
</dbReference>
<sequence>MSRKSSRGNSLTRMRHNSPPLQATSLLQRIVGPLKTSITKKCKTAGELIESSDHAIALFEDPHAEHITTHQQELVDAAEILDDLHKTSAALQNLGEYIQIKFSDPEMQASPEKEEYMSDVKNHLAQVHVDDIIMLINHNADKLEVILATNNPSIENISPNPENSTLSDDREHGEEHHSPYDNSAHSDDAVPTDHRDSNSSQSSTYHETSSDLPNQLPEPISNNESMLKQAEIGNRRLQEEVQRLKLNNEKKLLAQMATERQRLELEKERLLRQETQMDLAEARSKKSSDMLVNNEHTARHSDPTAKSVQTQSSQNVAKNAKVQSATAPIAPTPTSQPNQSIKDKTITQANPSSQEMLLMNVMNKLSSIENNQNKTNNAIFAELAKSHAKMETLVDKKLEQRLQELIKDEEDSVNHSGETEEEKEFIREYENQGNTADEPSGKSKSKSDNRHRNHSRSRSSSRSHSRHRSHSSLLTDISLDTLVKHIKAFDGTGKLDIFEKTFANSVTKHPRLNDDMRYSILTTLVKGEAAPCIDQSTDSKLAIETTLSNLRNVYGKCNDKYNLLDRLKKLPFHQSNTKQMRLDIASHTVILGLLREKDLPENDEPTIHIIVGKLPPAMRAKIASYLTKMGNKVTQNQVLQRIRQCIDYIEMENTIISQTAPVAANEVPTNYVAINYTKASPATTQNSNGQPLPNANKPKPSPQLAYNPNAYGNQFYDTASKVKLDGIFAPGEKGVNLSLLSRSFPFENEEVNRCGVCDGLHSPIRCPLSSSAFRQAAKERGLCPICSYKHDITKCKSHYRPGQSSNFFVPLEPLTLNNGITAGTGSKVPNSVPTADLPTAISNKYSLPSAPIPLETALTAQTSPEAACSTLVPATAVDHTSIKLSQTVVTSVIEEYDIDRFVQFVSRTSPPHHITTANTADINNRLTFMCLETPDNQHILALVDSGASLSLILESKAKQLRLAVLKETRLSIQGFDSRTTNDSHIFAIKLKAIDARFPLAFMIAGSPILPNTAYTTSNCSTADVKFMLDKGIEDPSEHAHPEHNGKRIDMILGNDMLTWMTAQPSYRKHILPSKRSVEVTPVGLIIHPIPELVVIHHSTLLPLQSDEYQVQAYLASALLEEWTPEDPMTKIANEVEMMRRLETLGIEDVSVAESTTKTAQELYTQFTITARFNAEGQLEVALPLNGNEVRLANNYAVCIKRLGSLVITLKRGKDLRHEYSKIFHDQELAGFIERVTVEMLTKHKLHYYFPHRGVVKADSMTTKLRIVFDASSHASGQLSLNDCLHAGTNMIVPLFGILVRFRFPQKVIVGDIEKAFHQIPLQEEYRNLAMFLWLKDVDKPPTQDNIEVYRFTRAPFGMTSSPFLLAASINYQLDNNPHELNEEIKENLYVDNCMFCTNDESAISQIVSEAKKVFNRLGMNLREFITNSPEAMAAIPEADRAKSDVIKLLGYKWDTVNDTITVKIAELNIDHPTKRDVASKLAETFDPLGLVSPIQVPFKRLMQRTWQQQGSDWKAPLPNELLQDWRALRTAFIDRVITVRRPLTPDYSDSRIELLMFSDASHDIYAALCYANFIRDGQPPVTQLLASKNKVKPSKELKWTIPKLELLGIVCASNLARSIIAELRVPIAQVRLFTDSACALYWILSGQNTRQWVANRTGEIKANQARLLECNIETTIHHCPTKENPADLATRGMTTTELQNSSLWFNGPEFLKKDPKEWPCMINGTVSCPAEFQELVYAEIIDPATQKRKKPLMEKAAPPECNVSVMSVNTTITSGEKQPSFIPFTATNSLSKLVTVVTIILRTFSKTLKKKQWETPLMKEFTASEDPVHQAKVARYLIIKEHYKDAEYLGLKFPPSLSPYMDSDGLYRVQRQIDSPVLPQEAHRPILIHHDHHLAYMLVLETHEINGHLPENYTRAVMRTKYWTAQDGTLAKKVIGKCVACKITNGYPFAYPFTATLPSCRTTPSKPFSKVGLDYYGPIVYHRDDGKSYGKAYVLIYTCLATRGALLRLVPNATSETYVKTLRMIFTEVGVPSEIYSDNAGTFKLGAAIINKDIDHFVYSNTLTHFLATTSITCTYITPLAPWQGGIYERIVQLVKRQVLKECGSRVYDYHDLSYVISGAQGMINNRPLIPHARNPGDLIALRPIDFINPGVMTEIPSDYDEPPNPTGVTEASVRAHLNNLEATLERVWRLWSIGYLTFLREVMHRNRRCSTLVPEVGQLVIISVNLLKRHKWPLGVITKVNKSARDGEIRSAVVKCRGTFFERPVCQLIPLELTSLNHQCHKDMSVDIESNDTGNNEAEVSGHIENTYSKTALPTPATLESLDNIYAPELFPANVFPNIAEKSAHHPAKKGNAADEPEDYKQSNKTQLETSTNPENIILEDTYSPEDGVYQDPQNTLPDIARDYGAENLPEGRSRDYHPRRAKATHINYVHTVDIKILSRPSPPECCQLYHALHSFDNLKAL</sequence>
<dbReference type="PROSITE" id="PS50994">
    <property type="entry name" value="INTEGRASE"/>
    <property type="match status" value="1"/>
</dbReference>
<keyword evidence="1" id="KW-0808">Transferase</keyword>
<reference evidence="9" key="1">
    <citation type="submission" date="2007-07" db="EMBL/GenBank/DDBJ databases">
        <title>PCAP assembly of the Caenorhabditis remanei genome.</title>
        <authorList>
            <consortium name="The Caenorhabditis remanei Sequencing Consortium"/>
            <person name="Wilson R.K."/>
        </authorList>
    </citation>
    <scope>NUCLEOTIDE SEQUENCE [LARGE SCALE GENOMIC DNA]</scope>
    <source>
        <strain evidence="9">PB4641</strain>
    </source>
</reference>
<keyword evidence="4" id="KW-0255">Endonuclease</keyword>
<dbReference type="InParanoid" id="E3NH63"/>
<dbReference type="InterPro" id="IPR036397">
    <property type="entry name" value="RNaseH_sf"/>
</dbReference>
<dbReference type="InterPro" id="IPR000477">
    <property type="entry name" value="RT_dom"/>
</dbReference>
<evidence type="ECO:0000256" key="2">
    <source>
        <dbReference type="ARBA" id="ARBA00022695"/>
    </source>
</evidence>
<evidence type="ECO:0000313" key="9">
    <source>
        <dbReference type="EMBL" id="EFO97626.1"/>
    </source>
</evidence>
<evidence type="ECO:0000256" key="3">
    <source>
        <dbReference type="ARBA" id="ARBA00022722"/>
    </source>
</evidence>
<dbReference type="InterPro" id="IPR012337">
    <property type="entry name" value="RNaseH-like_sf"/>
</dbReference>
<feature type="compositionally biased region" description="Basic and acidic residues" evidence="7">
    <location>
        <begin position="167"/>
        <end position="197"/>
    </location>
</feature>
<dbReference type="Gene3D" id="3.10.10.10">
    <property type="entry name" value="HIV Type 1 Reverse Transcriptase, subunit A, domain 1"/>
    <property type="match status" value="1"/>
</dbReference>
<dbReference type="Gene3D" id="3.30.70.270">
    <property type="match status" value="1"/>
</dbReference>
<feature type="compositionally biased region" description="Polar residues" evidence="7">
    <location>
        <begin position="2364"/>
        <end position="2373"/>
    </location>
</feature>
<dbReference type="PROSITE" id="PS00141">
    <property type="entry name" value="ASP_PROTEASE"/>
    <property type="match status" value="1"/>
</dbReference>
<dbReference type="EMBL" id="DS268668">
    <property type="protein sequence ID" value="EFO97626.1"/>
    <property type="molecule type" value="Genomic_DNA"/>
</dbReference>
<feature type="region of interest" description="Disordered" evidence="7">
    <location>
        <begin position="430"/>
        <end position="471"/>
    </location>
</feature>
<dbReference type="GO" id="GO:0004190">
    <property type="term" value="F:aspartic-type endopeptidase activity"/>
    <property type="evidence" value="ECO:0007669"/>
    <property type="project" value="InterPro"/>
</dbReference>
<dbReference type="HOGENOM" id="CLU_000781_0_0_1"/>
<feature type="compositionally biased region" description="Basic and acidic residues" evidence="7">
    <location>
        <begin position="439"/>
        <end position="450"/>
    </location>
</feature>
<dbReference type="STRING" id="31234.E3NH63"/>
<dbReference type="CDD" id="cd00303">
    <property type="entry name" value="retropepsin_like"/>
    <property type="match status" value="1"/>
</dbReference>
<name>E3NH63_CAERE</name>
<accession>E3NH63</accession>
<dbReference type="InterPro" id="IPR043502">
    <property type="entry name" value="DNA/RNA_pol_sf"/>
</dbReference>
<dbReference type="GO" id="GO:0015074">
    <property type="term" value="P:DNA integration"/>
    <property type="evidence" value="ECO:0007669"/>
    <property type="project" value="InterPro"/>
</dbReference>
<dbReference type="PANTHER" id="PTHR47331">
    <property type="entry name" value="PHD-TYPE DOMAIN-CONTAINING PROTEIN"/>
    <property type="match status" value="1"/>
</dbReference>
<feature type="compositionally biased region" description="Polar residues" evidence="7">
    <location>
        <begin position="682"/>
        <end position="693"/>
    </location>
</feature>
<dbReference type="InterPro" id="IPR001584">
    <property type="entry name" value="Integrase_cat-core"/>
</dbReference>
<protein>
    <recommendedName>
        <fullName evidence="8">Integrase catalytic domain-containing protein</fullName>
    </recommendedName>
</protein>